<dbReference type="EMBL" id="BAAAFZ010000010">
    <property type="protein sequence ID" value="GAA0574922.1"/>
    <property type="molecule type" value="Genomic_DNA"/>
</dbReference>
<feature type="compositionally biased region" description="Basic and acidic residues" evidence="1">
    <location>
        <begin position="68"/>
        <end position="78"/>
    </location>
</feature>
<organism evidence="2 3">
    <name type="scientific">Craurococcus roseus</name>
    <dbReference type="NCBI Taxonomy" id="77585"/>
    <lineage>
        <taxon>Bacteria</taxon>
        <taxon>Pseudomonadati</taxon>
        <taxon>Pseudomonadota</taxon>
        <taxon>Alphaproteobacteria</taxon>
        <taxon>Acetobacterales</taxon>
        <taxon>Acetobacteraceae</taxon>
        <taxon>Craurococcus</taxon>
    </lineage>
</organism>
<gene>
    <name evidence="2" type="ORF">GCM10009416_11990</name>
</gene>
<name>A0ABP3PXK7_9PROT</name>
<sequence length="121" mass="12605">MAKQTITGRFNTRREAEMAVEHLVQDYGLDRSLVRVGPAGDENTSGTVASGADAAERHRGSGAPGDPVGDKILPEGERAQAGGVGKGAILVSAEVDEDRLEKARASFEEYGAVVSDPSPGR</sequence>
<comment type="caution">
    <text evidence="2">The sequence shown here is derived from an EMBL/GenBank/DDBJ whole genome shotgun (WGS) entry which is preliminary data.</text>
</comment>
<reference evidence="3" key="1">
    <citation type="journal article" date="2019" name="Int. J. Syst. Evol. Microbiol.">
        <title>The Global Catalogue of Microorganisms (GCM) 10K type strain sequencing project: providing services to taxonomists for standard genome sequencing and annotation.</title>
        <authorList>
            <consortium name="The Broad Institute Genomics Platform"/>
            <consortium name="The Broad Institute Genome Sequencing Center for Infectious Disease"/>
            <person name="Wu L."/>
            <person name="Ma J."/>
        </authorList>
    </citation>
    <scope>NUCLEOTIDE SEQUENCE [LARGE SCALE GENOMIC DNA]</scope>
    <source>
        <strain evidence="3">JCM 9933</strain>
    </source>
</reference>
<feature type="region of interest" description="Disordered" evidence="1">
    <location>
        <begin position="37"/>
        <end position="84"/>
    </location>
</feature>
<dbReference type="Proteomes" id="UP001501588">
    <property type="component" value="Unassembled WGS sequence"/>
</dbReference>
<accession>A0ABP3PXK7</accession>
<dbReference type="RefSeq" id="WP_343894269.1">
    <property type="nucleotide sequence ID" value="NZ_BAAAFZ010000010.1"/>
</dbReference>
<keyword evidence="3" id="KW-1185">Reference proteome</keyword>
<evidence type="ECO:0008006" key="4">
    <source>
        <dbReference type="Google" id="ProtNLM"/>
    </source>
</evidence>
<evidence type="ECO:0000256" key="1">
    <source>
        <dbReference type="SAM" id="MobiDB-lite"/>
    </source>
</evidence>
<proteinExistence type="predicted"/>
<evidence type="ECO:0000313" key="2">
    <source>
        <dbReference type="EMBL" id="GAA0574922.1"/>
    </source>
</evidence>
<evidence type="ECO:0000313" key="3">
    <source>
        <dbReference type="Proteomes" id="UP001501588"/>
    </source>
</evidence>
<protein>
    <recommendedName>
        <fullName evidence="4">SPOR domain-containing protein</fullName>
    </recommendedName>
</protein>